<dbReference type="EMBL" id="MWQN01000001">
    <property type="protein sequence ID" value="OPC83272.1"/>
    <property type="molecule type" value="Genomic_DNA"/>
</dbReference>
<protein>
    <recommendedName>
        <fullName evidence="7">Bacterioferritin-associated ferredoxin</fullName>
    </recommendedName>
</protein>
<evidence type="ECO:0000256" key="8">
    <source>
        <dbReference type="ARBA" id="ARBA00046332"/>
    </source>
</evidence>
<proteinExistence type="inferred from homology"/>
<keyword evidence="11" id="KW-1185">Reference proteome</keyword>
<sequence>MYVCMCFGVTDRQVNDRIADGARTMREIAQSCGGAGTDCGRCVKSITAMLPRDESRRRRRELCGEADTCATACESTGPTAEPVALPTPTVVAAASLPDNVVPLRRHSAA</sequence>
<evidence type="ECO:0000256" key="5">
    <source>
        <dbReference type="ARBA" id="ARBA00023004"/>
    </source>
</evidence>
<reference evidence="10 11" key="1">
    <citation type="submission" date="2017-03" db="EMBL/GenBank/DDBJ databases">
        <title>Draft genome sequence of Streptomyces scabrisporus NF3, endophyte isolated from Amphipterygium adstringens.</title>
        <authorList>
            <person name="Vazquez M."/>
            <person name="Ceapa C.D."/>
            <person name="Rodriguez Luna D."/>
            <person name="Sanchez Esquivel S."/>
        </authorList>
    </citation>
    <scope>NUCLEOTIDE SEQUENCE [LARGE SCALE GENOMIC DNA]</scope>
    <source>
        <strain evidence="10 11">NF3</strain>
    </source>
</reference>
<dbReference type="InterPro" id="IPR007419">
    <property type="entry name" value="BFD-like_2Fe2S-bd_dom"/>
</dbReference>
<dbReference type="InterPro" id="IPR052371">
    <property type="entry name" value="BFD-associated_ferredoxin"/>
</dbReference>
<evidence type="ECO:0000256" key="2">
    <source>
        <dbReference type="ARBA" id="ARBA00022714"/>
    </source>
</evidence>
<dbReference type="STRING" id="159449.B4N89_22100"/>
<evidence type="ECO:0000256" key="4">
    <source>
        <dbReference type="ARBA" id="ARBA00022982"/>
    </source>
</evidence>
<dbReference type="Pfam" id="PF04324">
    <property type="entry name" value="Fer2_BFD"/>
    <property type="match status" value="1"/>
</dbReference>
<evidence type="ECO:0000313" key="11">
    <source>
        <dbReference type="Proteomes" id="UP000190037"/>
    </source>
</evidence>
<dbReference type="GO" id="GO:0051537">
    <property type="term" value="F:2 iron, 2 sulfur cluster binding"/>
    <property type="evidence" value="ECO:0007669"/>
    <property type="project" value="UniProtKB-KW"/>
</dbReference>
<dbReference type="AlphaFoldDB" id="A0A1T3P2V7"/>
<dbReference type="RefSeq" id="WP_078977565.1">
    <property type="nucleotide sequence ID" value="NZ_MWQN01000001.1"/>
</dbReference>
<keyword evidence="3" id="KW-0479">Metal-binding</keyword>
<dbReference type="OrthoDB" id="9815350at2"/>
<evidence type="ECO:0000259" key="9">
    <source>
        <dbReference type="Pfam" id="PF04324"/>
    </source>
</evidence>
<accession>A0A1T3P2V7</accession>
<keyword evidence="1" id="KW-0813">Transport</keyword>
<gene>
    <name evidence="10" type="ORF">B4N89_22100</name>
</gene>
<name>A0A1T3P2V7_9ACTN</name>
<comment type="similarity">
    <text evidence="8">Belongs to the Bfd family.</text>
</comment>
<keyword evidence="4" id="KW-0249">Electron transport</keyword>
<keyword evidence="6" id="KW-0411">Iron-sulfur</keyword>
<evidence type="ECO:0000313" key="10">
    <source>
        <dbReference type="EMBL" id="OPC83272.1"/>
    </source>
</evidence>
<evidence type="ECO:0000256" key="6">
    <source>
        <dbReference type="ARBA" id="ARBA00023014"/>
    </source>
</evidence>
<keyword evidence="5" id="KW-0408">Iron</keyword>
<evidence type="ECO:0000256" key="1">
    <source>
        <dbReference type="ARBA" id="ARBA00022448"/>
    </source>
</evidence>
<dbReference type="PANTHER" id="PTHR37424">
    <property type="entry name" value="BACTERIOFERRITIN-ASSOCIATED FERREDOXIN"/>
    <property type="match status" value="1"/>
</dbReference>
<dbReference type="InterPro" id="IPR041854">
    <property type="entry name" value="BFD-like_2Fe2S-bd_dom_sf"/>
</dbReference>
<evidence type="ECO:0000256" key="7">
    <source>
        <dbReference type="ARBA" id="ARBA00039386"/>
    </source>
</evidence>
<organism evidence="10 11">
    <name type="scientific">Embleya scabrispora</name>
    <dbReference type="NCBI Taxonomy" id="159449"/>
    <lineage>
        <taxon>Bacteria</taxon>
        <taxon>Bacillati</taxon>
        <taxon>Actinomycetota</taxon>
        <taxon>Actinomycetes</taxon>
        <taxon>Kitasatosporales</taxon>
        <taxon>Streptomycetaceae</taxon>
        <taxon>Embleya</taxon>
    </lineage>
</organism>
<dbReference type="Proteomes" id="UP000190037">
    <property type="component" value="Unassembled WGS sequence"/>
</dbReference>
<evidence type="ECO:0000256" key="3">
    <source>
        <dbReference type="ARBA" id="ARBA00022723"/>
    </source>
</evidence>
<dbReference type="GO" id="GO:0046872">
    <property type="term" value="F:metal ion binding"/>
    <property type="evidence" value="ECO:0007669"/>
    <property type="project" value="UniProtKB-KW"/>
</dbReference>
<dbReference type="Gene3D" id="1.10.10.1100">
    <property type="entry name" value="BFD-like [2Fe-2S]-binding domain"/>
    <property type="match status" value="1"/>
</dbReference>
<dbReference type="PANTHER" id="PTHR37424:SF1">
    <property type="entry name" value="BACTERIOFERRITIN-ASSOCIATED FERREDOXIN"/>
    <property type="match status" value="1"/>
</dbReference>
<feature type="domain" description="BFD-like [2Fe-2S]-binding" evidence="9">
    <location>
        <begin position="2"/>
        <end position="50"/>
    </location>
</feature>
<keyword evidence="2" id="KW-0001">2Fe-2S</keyword>
<comment type="caution">
    <text evidence="10">The sequence shown here is derived from an EMBL/GenBank/DDBJ whole genome shotgun (WGS) entry which is preliminary data.</text>
</comment>